<proteinExistence type="predicted"/>
<comment type="caution">
    <text evidence="1">The sequence shown here is derived from an EMBL/GenBank/DDBJ whole genome shotgun (WGS) entry which is preliminary data.</text>
</comment>
<dbReference type="EMBL" id="JACHKY010000003">
    <property type="protein sequence ID" value="MBB4798357.1"/>
    <property type="molecule type" value="Genomic_DNA"/>
</dbReference>
<keyword evidence="2" id="KW-1185">Reference proteome</keyword>
<reference evidence="1 2" key="1">
    <citation type="submission" date="2020-08" db="EMBL/GenBank/DDBJ databases">
        <title>Functional genomics of gut bacteria from endangered species of beetles.</title>
        <authorList>
            <person name="Carlos-Shanley C."/>
        </authorList>
    </citation>
    <scope>NUCLEOTIDE SEQUENCE [LARGE SCALE GENOMIC DNA]</scope>
    <source>
        <strain evidence="1 2">S00123</strain>
    </source>
</reference>
<accession>A0A7W7IQG4</accession>
<sequence length="35" mass="3889">MSFMQTKLIPSGISLVTLCDRNMTAIDERNAVKFG</sequence>
<evidence type="ECO:0000313" key="2">
    <source>
        <dbReference type="Proteomes" id="UP000539957"/>
    </source>
</evidence>
<dbReference type="AlphaFoldDB" id="A0A7W7IQG4"/>
<dbReference type="Proteomes" id="UP000539957">
    <property type="component" value="Unassembled WGS sequence"/>
</dbReference>
<evidence type="ECO:0000313" key="1">
    <source>
        <dbReference type="EMBL" id="MBB4798357.1"/>
    </source>
</evidence>
<protein>
    <submittedName>
        <fullName evidence="1">Uncharacterized protein</fullName>
    </submittedName>
</protein>
<name>A0A7W7IQG4_9CAUL</name>
<gene>
    <name evidence="1" type="ORF">HNP32_002101</name>
</gene>
<organism evidence="1 2">
    <name type="scientific">Brevundimonas bullata</name>
    <dbReference type="NCBI Taxonomy" id="13160"/>
    <lineage>
        <taxon>Bacteria</taxon>
        <taxon>Pseudomonadati</taxon>
        <taxon>Pseudomonadota</taxon>
        <taxon>Alphaproteobacteria</taxon>
        <taxon>Caulobacterales</taxon>
        <taxon>Caulobacteraceae</taxon>
        <taxon>Brevundimonas</taxon>
    </lineage>
</organism>